<dbReference type="AlphaFoldDB" id="Q1LJ16"/>
<sequence>MGRTLREHPTARLSLRVAQAPHGRDPIGTGHTRPTSPDAGASATSKWIARIIGFDGASYRLADWGGKHDKRPSRTAFCRKMVIDRNFDDATLLAETSLRLPLQSAYVAPSSQISKDA</sequence>
<evidence type="ECO:0000256" key="1">
    <source>
        <dbReference type="SAM" id="MobiDB-lite"/>
    </source>
</evidence>
<dbReference type="HOGENOM" id="CLU_2082905_0_0_4"/>
<dbReference type="EMBL" id="CP000352">
    <property type="protein sequence ID" value="ABF09860.1"/>
    <property type="molecule type" value="Genomic_DNA"/>
</dbReference>
<dbReference type="STRING" id="266264.Rmet_2987"/>
<gene>
    <name evidence="2" type="ordered locus">Rmet_2987</name>
</gene>
<dbReference type="KEGG" id="rme:Rmet_2987"/>
<reference evidence="3" key="1">
    <citation type="journal article" date="2010" name="PLoS ONE">
        <title>The complete genome sequence of Cupriavidus metallidurans strain CH34, a master survivalist in harsh and anthropogenic environments.</title>
        <authorList>
            <person name="Janssen P.J."/>
            <person name="Van Houdt R."/>
            <person name="Moors H."/>
            <person name="Monsieurs P."/>
            <person name="Morin N."/>
            <person name="Michaux A."/>
            <person name="Benotmane M.A."/>
            <person name="Leys N."/>
            <person name="Vallaeys T."/>
            <person name="Lapidus A."/>
            <person name="Monchy S."/>
            <person name="Medigue C."/>
            <person name="Taghavi S."/>
            <person name="McCorkle S."/>
            <person name="Dunn J."/>
            <person name="van der Lelie D."/>
            <person name="Mergeay M."/>
        </authorList>
    </citation>
    <scope>NUCLEOTIDE SEQUENCE [LARGE SCALE GENOMIC DNA]</scope>
    <source>
        <strain evidence="3">ATCC 43123 / DSM 2839 / NBRC 102507 / CH34</strain>
    </source>
</reference>
<accession>Q1LJ16</accession>
<keyword evidence="3" id="KW-1185">Reference proteome</keyword>
<protein>
    <submittedName>
        <fullName evidence="2">Uncharacterized protein</fullName>
    </submittedName>
</protein>
<name>Q1LJ16_CUPMC</name>
<feature type="region of interest" description="Disordered" evidence="1">
    <location>
        <begin position="1"/>
        <end position="43"/>
    </location>
</feature>
<evidence type="ECO:0000313" key="2">
    <source>
        <dbReference type="EMBL" id="ABF09860.1"/>
    </source>
</evidence>
<proteinExistence type="predicted"/>
<feature type="compositionally biased region" description="Basic and acidic residues" evidence="1">
    <location>
        <begin position="1"/>
        <end position="10"/>
    </location>
</feature>
<organism evidence="2 3">
    <name type="scientific">Cupriavidus metallidurans (strain ATCC 43123 / DSM 2839 / NBRC 102507 / CH34)</name>
    <name type="common">Ralstonia metallidurans</name>
    <dbReference type="NCBI Taxonomy" id="266264"/>
    <lineage>
        <taxon>Bacteria</taxon>
        <taxon>Pseudomonadati</taxon>
        <taxon>Pseudomonadota</taxon>
        <taxon>Betaproteobacteria</taxon>
        <taxon>Burkholderiales</taxon>
        <taxon>Burkholderiaceae</taxon>
        <taxon>Cupriavidus</taxon>
    </lineage>
</organism>
<dbReference type="Proteomes" id="UP000002429">
    <property type="component" value="Chromosome"/>
</dbReference>
<evidence type="ECO:0000313" key="3">
    <source>
        <dbReference type="Proteomes" id="UP000002429"/>
    </source>
</evidence>